<keyword evidence="2" id="KW-1185">Reference proteome</keyword>
<sequence>MPTTPQEVANYVNGLDGYTATVSGEDVTVTHSGKTAKALRRGGIYMFMDTSGNLTDLSIGQSNTPAKILATLKREADL</sequence>
<dbReference type="Proteomes" id="UP000243342">
    <property type="component" value="Unassembled WGS sequence"/>
</dbReference>
<name>A0A1J7BBQ1_9ACTN</name>
<gene>
    <name evidence="1" type="ORF">BIV57_17900</name>
</gene>
<dbReference type="EMBL" id="MLCF01000113">
    <property type="protein sequence ID" value="OIV36111.1"/>
    <property type="molecule type" value="Genomic_DNA"/>
</dbReference>
<reference evidence="1 2" key="1">
    <citation type="submission" date="2016-10" db="EMBL/GenBank/DDBJ databases">
        <title>Genome sequence of Streptomyces gilvigriseus MUSC 26.</title>
        <authorList>
            <person name="Lee L.-H."/>
            <person name="Ser H.-L."/>
        </authorList>
    </citation>
    <scope>NUCLEOTIDE SEQUENCE [LARGE SCALE GENOMIC DNA]</scope>
    <source>
        <strain evidence="1 2">MUSC 26</strain>
    </source>
</reference>
<protein>
    <submittedName>
        <fullName evidence="1">Uncharacterized protein</fullName>
    </submittedName>
</protein>
<accession>A0A1J7BBQ1</accession>
<comment type="caution">
    <text evidence="1">The sequence shown here is derived from an EMBL/GenBank/DDBJ whole genome shotgun (WGS) entry which is preliminary data.</text>
</comment>
<dbReference type="AlphaFoldDB" id="A0A1J7BBQ1"/>
<evidence type="ECO:0000313" key="1">
    <source>
        <dbReference type="EMBL" id="OIV36111.1"/>
    </source>
</evidence>
<dbReference type="RefSeq" id="WP_071657907.1">
    <property type="nucleotide sequence ID" value="NZ_MLCF01000113.1"/>
</dbReference>
<evidence type="ECO:0000313" key="2">
    <source>
        <dbReference type="Proteomes" id="UP000243342"/>
    </source>
</evidence>
<organism evidence="1 2">
    <name type="scientific">Mangrovactinospora gilvigrisea</name>
    <dbReference type="NCBI Taxonomy" id="1428644"/>
    <lineage>
        <taxon>Bacteria</taxon>
        <taxon>Bacillati</taxon>
        <taxon>Actinomycetota</taxon>
        <taxon>Actinomycetes</taxon>
        <taxon>Kitasatosporales</taxon>
        <taxon>Streptomycetaceae</taxon>
        <taxon>Mangrovactinospora</taxon>
    </lineage>
</organism>
<proteinExistence type="predicted"/>